<organism evidence="2 3">
    <name type="scientific">Setaria viridis</name>
    <name type="common">Green bristlegrass</name>
    <name type="synonym">Setaria italica subsp. viridis</name>
    <dbReference type="NCBI Taxonomy" id="4556"/>
    <lineage>
        <taxon>Eukaryota</taxon>
        <taxon>Viridiplantae</taxon>
        <taxon>Streptophyta</taxon>
        <taxon>Embryophyta</taxon>
        <taxon>Tracheophyta</taxon>
        <taxon>Spermatophyta</taxon>
        <taxon>Magnoliopsida</taxon>
        <taxon>Liliopsida</taxon>
        <taxon>Poales</taxon>
        <taxon>Poaceae</taxon>
        <taxon>PACMAD clade</taxon>
        <taxon>Panicoideae</taxon>
        <taxon>Panicodae</taxon>
        <taxon>Paniceae</taxon>
        <taxon>Cenchrinae</taxon>
        <taxon>Setaria</taxon>
    </lineage>
</organism>
<dbReference type="AlphaFoldDB" id="A0A4U6T717"/>
<proteinExistence type="predicted"/>
<reference evidence="2" key="1">
    <citation type="submission" date="2019-03" db="EMBL/GenBank/DDBJ databases">
        <title>WGS assembly of Setaria viridis.</title>
        <authorList>
            <person name="Huang P."/>
            <person name="Jenkins J."/>
            <person name="Grimwood J."/>
            <person name="Barry K."/>
            <person name="Healey A."/>
            <person name="Mamidi S."/>
            <person name="Sreedasyam A."/>
            <person name="Shu S."/>
            <person name="Feldman M."/>
            <person name="Wu J."/>
            <person name="Yu Y."/>
            <person name="Chen C."/>
            <person name="Johnson J."/>
            <person name="Rokhsar D."/>
            <person name="Baxter I."/>
            <person name="Schmutz J."/>
            <person name="Brutnell T."/>
            <person name="Kellogg E."/>
        </authorList>
    </citation>
    <scope>NUCLEOTIDE SEQUENCE [LARGE SCALE GENOMIC DNA]</scope>
</reference>
<accession>A0A4U6T717</accession>
<feature type="region of interest" description="Disordered" evidence="1">
    <location>
        <begin position="11"/>
        <end position="53"/>
    </location>
</feature>
<name>A0A4U6T717_SETVI</name>
<evidence type="ECO:0000313" key="3">
    <source>
        <dbReference type="Proteomes" id="UP000298652"/>
    </source>
</evidence>
<dbReference type="InterPro" id="IPR011033">
    <property type="entry name" value="PRC_barrel-like_sf"/>
</dbReference>
<feature type="compositionally biased region" description="Acidic residues" evidence="1">
    <location>
        <begin position="316"/>
        <end position="326"/>
    </location>
</feature>
<feature type="region of interest" description="Disordered" evidence="1">
    <location>
        <begin position="79"/>
        <end position="111"/>
    </location>
</feature>
<sequence>MCSCACARLPHPLFRPTPSPNPQPAFPQGPTPARSRALVARAGAAARDDAHSPPSSFDFLALKRELELEEEEGAVVAVEADEERGAVSEGDGEREAERSAGGTRQRRRRRQMARRSALLAKQVISVSSARSLGFVSQLWVDAASWIVALVEVRPSLLSGEAEKFLFEDICQVGDVVLVEDESVIENEYNLVGLHSLVGYNVVTSRRRNVGKVRGFTFDINSGAMESLELDSFGFSIIPSSLVSTYCLFVEDVLDILSDTIVVHEDAVSRVQRLTQGILGTQNIRGPGGGEMDGYRRSGRRTNSQGGRKIHRKAKDPEDEFELPMDY</sequence>
<evidence type="ECO:0000313" key="2">
    <source>
        <dbReference type="EMBL" id="TKV96258.1"/>
    </source>
</evidence>
<dbReference type="Gene3D" id="2.30.30.240">
    <property type="entry name" value="PRC-barrel domain"/>
    <property type="match status" value="2"/>
</dbReference>
<feature type="compositionally biased region" description="Basic and acidic residues" evidence="1">
    <location>
        <begin position="83"/>
        <end position="98"/>
    </location>
</feature>
<feature type="compositionally biased region" description="Pro residues" evidence="1">
    <location>
        <begin position="13"/>
        <end position="30"/>
    </location>
</feature>
<dbReference type="EMBL" id="CM016560">
    <property type="protein sequence ID" value="TKV96258.1"/>
    <property type="molecule type" value="Genomic_DNA"/>
</dbReference>
<gene>
    <name evidence="2" type="ORF">SEVIR_9G418200v2</name>
</gene>
<dbReference type="Gramene" id="TKV96258">
    <property type="protein sequence ID" value="TKV96258"/>
    <property type="gene ID" value="SEVIR_9G418200v2"/>
</dbReference>
<evidence type="ECO:0000256" key="1">
    <source>
        <dbReference type="SAM" id="MobiDB-lite"/>
    </source>
</evidence>
<feature type="compositionally biased region" description="Low complexity" evidence="1">
    <location>
        <begin position="33"/>
        <end position="45"/>
    </location>
</feature>
<dbReference type="Proteomes" id="UP000298652">
    <property type="component" value="Chromosome 9"/>
</dbReference>
<feature type="region of interest" description="Disordered" evidence="1">
    <location>
        <begin position="281"/>
        <end position="326"/>
    </location>
</feature>
<dbReference type="OMA" id="FWDAQNV"/>
<keyword evidence="3" id="KW-1185">Reference proteome</keyword>
<dbReference type="SUPFAM" id="SSF50346">
    <property type="entry name" value="PRC-barrel domain"/>
    <property type="match status" value="2"/>
</dbReference>
<protein>
    <submittedName>
        <fullName evidence="2">Uncharacterized protein</fullName>
    </submittedName>
</protein>
<dbReference type="PANTHER" id="PTHR36740:SF1">
    <property type="entry name" value="PRC-BARREL DOMAIN-CONTAINING PROTEIN"/>
    <property type="match status" value="1"/>
</dbReference>
<dbReference type="PANTHER" id="PTHR36740">
    <property type="entry name" value="PRC DOMAIN-CONTAINING PROTEIN"/>
    <property type="match status" value="1"/>
</dbReference>